<accession>A0A1I3XCQ3</accession>
<sequence>MGKVIVFTPKSTDAKQNFSDYIEAAKSLPFIRTAQFSWDEAKWDLAGLAKPERPNIPPRLNFKGLEGPFGEFSRAFTAHRIAETFGVPKQIGRYNKPIARLRDLAKCAAELGIFHPSDLSLEAFDKTAIEIAAKSKSDYSNAQMTTVLLWVYQALDAAALFHVPFDWDPPITTTKAKRRRINADKPGRPLTSREIEIVAIAFRNSQTQAERLITSILALTCCAPMRINEVLNLPVDCEVLPDPGEGFRGGLRWRPSKGGRPQVKFVPEAMMPVAQEALQRIKDVTKPARNAIHQHIDGSIGFIFPNDYPVFHQETGLTYDKALFVLLRHQLSESNRTHDNVVERLTYAQVRRAMRGDENLSSVFRSTGAIGPDDPPFELTTHMARHYLNTIAQKSNVPQADIALWSGRRLATQNNAYDHETAEELVARIKAKRGPERLPKIKIDDRKSWDMSLVKETAHTTQFGWCQQSLRQDPCQMFGKCLNCQHLVCIKGAEGKLANIKIELKHEIALRERALAKKANGYPIKDRWLALFDKKIARLEELIAILESSDVEDGAAIRLADAGPEVLPQFDMTAFGKARHSLSIEESERRQKENKHGD</sequence>
<evidence type="ECO:0000313" key="3">
    <source>
        <dbReference type="EMBL" id="SFK17277.1"/>
    </source>
</evidence>
<dbReference type="PROSITE" id="PS51898">
    <property type="entry name" value="TYR_RECOMBINASE"/>
    <property type="match status" value="1"/>
</dbReference>
<evidence type="ECO:0000313" key="4">
    <source>
        <dbReference type="Proteomes" id="UP000183299"/>
    </source>
</evidence>
<dbReference type="AlphaFoldDB" id="A0A1I3XCQ3"/>
<reference evidence="3 4" key="1">
    <citation type="submission" date="2016-10" db="EMBL/GenBank/DDBJ databases">
        <authorList>
            <person name="de Groot N.N."/>
        </authorList>
    </citation>
    <scope>NUCLEOTIDE SEQUENCE [LARGE SCALE GENOMIC DNA]</scope>
    <source>
        <strain evidence="3 4">CGMCC 1.8891</strain>
    </source>
</reference>
<dbReference type="Gene3D" id="1.10.443.10">
    <property type="entry name" value="Intergrase catalytic core"/>
    <property type="match status" value="1"/>
</dbReference>
<dbReference type="GO" id="GO:0015074">
    <property type="term" value="P:DNA integration"/>
    <property type="evidence" value="ECO:0007669"/>
    <property type="project" value="InterPro"/>
</dbReference>
<dbReference type="EMBL" id="FORY01000048">
    <property type="protein sequence ID" value="SFK17277.1"/>
    <property type="molecule type" value="Genomic_DNA"/>
</dbReference>
<evidence type="ECO:0000259" key="2">
    <source>
        <dbReference type="PROSITE" id="PS51898"/>
    </source>
</evidence>
<dbReference type="OrthoDB" id="7876241at2"/>
<keyword evidence="1" id="KW-0233">DNA recombination</keyword>
<proteinExistence type="predicted"/>
<dbReference type="STRING" id="576117.SAMN04488138_1483"/>
<dbReference type="RefSeq" id="WP_066601484.1">
    <property type="nucleotide sequence ID" value="NZ_FORY01000048.1"/>
</dbReference>
<name>A0A1I3XCQ3_9RHOB</name>
<dbReference type="GeneID" id="98667105"/>
<evidence type="ECO:0000256" key="1">
    <source>
        <dbReference type="ARBA" id="ARBA00023172"/>
    </source>
</evidence>
<organism evidence="3 4">
    <name type="scientific">Celeribacter halophilus</name>
    <dbReference type="NCBI Taxonomy" id="576117"/>
    <lineage>
        <taxon>Bacteria</taxon>
        <taxon>Pseudomonadati</taxon>
        <taxon>Pseudomonadota</taxon>
        <taxon>Alphaproteobacteria</taxon>
        <taxon>Rhodobacterales</taxon>
        <taxon>Roseobacteraceae</taxon>
        <taxon>Celeribacter</taxon>
    </lineage>
</organism>
<dbReference type="InterPro" id="IPR013762">
    <property type="entry name" value="Integrase-like_cat_sf"/>
</dbReference>
<protein>
    <recommendedName>
        <fullName evidence="2">Tyr recombinase domain-containing protein</fullName>
    </recommendedName>
</protein>
<dbReference type="InterPro" id="IPR011010">
    <property type="entry name" value="DNA_brk_join_enz"/>
</dbReference>
<keyword evidence="4" id="KW-1185">Reference proteome</keyword>
<dbReference type="InterPro" id="IPR002104">
    <property type="entry name" value="Integrase_catalytic"/>
</dbReference>
<dbReference type="GO" id="GO:0006310">
    <property type="term" value="P:DNA recombination"/>
    <property type="evidence" value="ECO:0007669"/>
    <property type="project" value="UniProtKB-KW"/>
</dbReference>
<dbReference type="GO" id="GO:0003677">
    <property type="term" value="F:DNA binding"/>
    <property type="evidence" value="ECO:0007669"/>
    <property type="project" value="InterPro"/>
</dbReference>
<dbReference type="SUPFAM" id="SSF56349">
    <property type="entry name" value="DNA breaking-rejoining enzymes"/>
    <property type="match status" value="1"/>
</dbReference>
<dbReference type="Proteomes" id="UP000183299">
    <property type="component" value="Unassembled WGS sequence"/>
</dbReference>
<gene>
    <name evidence="3" type="ORF">SAMN04488138_1483</name>
</gene>
<feature type="domain" description="Tyr recombinase" evidence="2">
    <location>
        <begin position="185"/>
        <end position="430"/>
    </location>
</feature>